<gene>
    <name evidence="2" type="ORF">V8G54_009196</name>
</gene>
<protein>
    <recommendedName>
        <fullName evidence="1">Reverse transcriptase domain-containing protein</fullName>
    </recommendedName>
</protein>
<reference evidence="2 3" key="1">
    <citation type="journal article" date="2023" name="Life. Sci Alliance">
        <title>Evolutionary insights into 3D genome organization and epigenetic landscape of Vigna mungo.</title>
        <authorList>
            <person name="Junaid A."/>
            <person name="Singh B."/>
            <person name="Bhatia S."/>
        </authorList>
    </citation>
    <scope>NUCLEOTIDE SEQUENCE [LARGE SCALE GENOMIC DNA]</scope>
    <source>
        <strain evidence="2">Urdbean</strain>
    </source>
</reference>
<keyword evidence="3" id="KW-1185">Reference proteome</keyword>
<name>A0AAQ3NUC7_VIGMU</name>
<dbReference type="Proteomes" id="UP001374535">
    <property type="component" value="Chromosome 3"/>
</dbReference>
<accession>A0AAQ3NUC7</accession>
<evidence type="ECO:0000313" key="3">
    <source>
        <dbReference type="Proteomes" id="UP001374535"/>
    </source>
</evidence>
<dbReference type="InterPro" id="IPR043128">
    <property type="entry name" value="Rev_trsase/Diguanyl_cyclase"/>
</dbReference>
<dbReference type="InterPro" id="IPR043502">
    <property type="entry name" value="DNA/RNA_pol_sf"/>
</dbReference>
<evidence type="ECO:0000313" key="2">
    <source>
        <dbReference type="EMBL" id="WVZ16214.1"/>
    </source>
</evidence>
<dbReference type="AlphaFoldDB" id="A0AAQ3NUC7"/>
<dbReference type="FunFam" id="3.30.70.270:FF:000020">
    <property type="entry name" value="Transposon Tf2-6 polyprotein-like Protein"/>
    <property type="match status" value="1"/>
</dbReference>
<organism evidence="2 3">
    <name type="scientific">Vigna mungo</name>
    <name type="common">Black gram</name>
    <name type="synonym">Phaseolus mungo</name>
    <dbReference type="NCBI Taxonomy" id="3915"/>
    <lineage>
        <taxon>Eukaryota</taxon>
        <taxon>Viridiplantae</taxon>
        <taxon>Streptophyta</taxon>
        <taxon>Embryophyta</taxon>
        <taxon>Tracheophyta</taxon>
        <taxon>Spermatophyta</taxon>
        <taxon>Magnoliopsida</taxon>
        <taxon>eudicotyledons</taxon>
        <taxon>Gunneridae</taxon>
        <taxon>Pentapetalae</taxon>
        <taxon>rosids</taxon>
        <taxon>fabids</taxon>
        <taxon>Fabales</taxon>
        <taxon>Fabaceae</taxon>
        <taxon>Papilionoideae</taxon>
        <taxon>50 kb inversion clade</taxon>
        <taxon>NPAAA clade</taxon>
        <taxon>indigoferoid/millettioid clade</taxon>
        <taxon>Phaseoleae</taxon>
        <taxon>Vigna</taxon>
    </lineage>
</organism>
<dbReference type="PANTHER" id="PTHR33064">
    <property type="entry name" value="POL PROTEIN"/>
    <property type="match status" value="1"/>
</dbReference>
<dbReference type="PROSITE" id="PS50878">
    <property type="entry name" value="RT_POL"/>
    <property type="match status" value="1"/>
</dbReference>
<evidence type="ECO:0000259" key="1">
    <source>
        <dbReference type="PROSITE" id="PS50878"/>
    </source>
</evidence>
<dbReference type="Gene3D" id="3.30.70.270">
    <property type="match status" value="2"/>
</dbReference>
<sequence length="156" mass="17626">MNDLFRPHLRRFIIVFFDDILVYSSTLDDHVAHLETTFKLLLDHCFHLKGSKCSIGQQSIQYLGHVVSSTGVCPDPSKIKVVIDWPIPSNLKSIRGFLGLTGFYRHFVKGYASIAYTLTDLLKKDNFIWSDVAIEAFNKLKQALTNALVLALLVSI</sequence>
<dbReference type="PANTHER" id="PTHR33064:SF37">
    <property type="entry name" value="RIBONUCLEASE H"/>
    <property type="match status" value="1"/>
</dbReference>
<dbReference type="InterPro" id="IPR051320">
    <property type="entry name" value="Viral_Replic_Matur_Polypro"/>
</dbReference>
<dbReference type="InterPro" id="IPR000477">
    <property type="entry name" value="RT_dom"/>
</dbReference>
<dbReference type="SUPFAM" id="SSF56672">
    <property type="entry name" value="DNA/RNA polymerases"/>
    <property type="match status" value="1"/>
</dbReference>
<proteinExistence type="predicted"/>
<dbReference type="Pfam" id="PF00078">
    <property type="entry name" value="RVT_1"/>
    <property type="match status" value="1"/>
</dbReference>
<dbReference type="EMBL" id="CP144698">
    <property type="protein sequence ID" value="WVZ16214.1"/>
    <property type="molecule type" value="Genomic_DNA"/>
</dbReference>
<feature type="domain" description="Reverse transcriptase" evidence="1">
    <location>
        <begin position="1"/>
        <end position="67"/>
    </location>
</feature>